<keyword evidence="1" id="KW-0732">Signal</keyword>
<accession>C5BSP3</accession>
<dbReference type="AlphaFoldDB" id="C5BSP3"/>
<keyword evidence="3" id="KW-1185">Reference proteome</keyword>
<protein>
    <submittedName>
        <fullName evidence="2">Uncharacterized protein</fullName>
    </submittedName>
</protein>
<sequence length="43" mass="4414">MKKLFKNKKIVGLLVSLSLLSAGISPAVAPVVTGAVCEAVECE</sequence>
<dbReference type="STRING" id="377629.TERTU_1443"/>
<evidence type="ECO:0000313" key="2">
    <source>
        <dbReference type="EMBL" id="ACR10754.1"/>
    </source>
</evidence>
<reference evidence="2 3" key="1">
    <citation type="journal article" date="2009" name="PLoS ONE">
        <title>The complete genome of Teredinibacter turnerae T7901: an intracellular endosymbiont of marine wood-boring bivalves (shipworms).</title>
        <authorList>
            <person name="Yang J.C."/>
            <person name="Madupu R."/>
            <person name="Durkin A.S."/>
            <person name="Ekborg N.A."/>
            <person name="Pedamallu C.S."/>
            <person name="Hostetler J.B."/>
            <person name="Radune D."/>
            <person name="Toms B.S."/>
            <person name="Henrissat B."/>
            <person name="Coutinho P.M."/>
            <person name="Schwarz S."/>
            <person name="Field L."/>
            <person name="Trindade-Silva A.E."/>
            <person name="Soares C.A.G."/>
            <person name="Elshahawi S."/>
            <person name="Hanora A."/>
            <person name="Schmidt E.W."/>
            <person name="Haygood M.G."/>
            <person name="Posfai J."/>
            <person name="Benner J."/>
            <person name="Madinger C."/>
            <person name="Nove J."/>
            <person name="Anton B."/>
            <person name="Chaudhary K."/>
            <person name="Foster J."/>
            <person name="Holman A."/>
            <person name="Kumar S."/>
            <person name="Lessard P.A."/>
            <person name="Luyten Y.A."/>
            <person name="Slatko B."/>
            <person name="Wood N."/>
            <person name="Wu B."/>
            <person name="Teplitski M."/>
            <person name="Mougous J.D."/>
            <person name="Ward N."/>
            <person name="Eisen J.A."/>
            <person name="Badger J.H."/>
            <person name="Distel D.L."/>
        </authorList>
    </citation>
    <scope>NUCLEOTIDE SEQUENCE [LARGE SCALE GENOMIC DNA]</scope>
    <source>
        <strain evidence="3">ATCC 39867 / T7901</strain>
    </source>
</reference>
<organism evidence="2 3">
    <name type="scientific">Teredinibacter turnerae (strain ATCC 39867 / T7901)</name>
    <dbReference type="NCBI Taxonomy" id="377629"/>
    <lineage>
        <taxon>Bacteria</taxon>
        <taxon>Pseudomonadati</taxon>
        <taxon>Pseudomonadota</taxon>
        <taxon>Gammaproteobacteria</taxon>
        <taxon>Cellvibrionales</taxon>
        <taxon>Cellvibrionaceae</taxon>
        <taxon>Teredinibacter</taxon>
    </lineage>
</organism>
<proteinExistence type="predicted"/>
<evidence type="ECO:0000256" key="1">
    <source>
        <dbReference type="SAM" id="SignalP"/>
    </source>
</evidence>
<feature type="chain" id="PRO_5002947131" evidence="1">
    <location>
        <begin position="28"/>
        <end position="43"/>
    </location>
</feature>
<gene>
    <name evidence="2" type="ordered locus">TERTU_1443</name>
</gene>
<dbReference type="HOGENOM" id="CLU_3240751_0_0_6"/>
<feature type="signal peptide" evidence="1">
    <location>
        <begin position="1"/>
        <end position="27"/>
    </location>
</feature>
<dbReference type="Proteomes" id="UP000009080">
    <property type="component" value="Chromosome"/>
</dbReference>
<dbReference type="EMBL" id="CP001614">
    <property type="protein sequence ID" value="ACR10754.1"/>
    <property type="molecule type" value="Genomic_DNA"/>
</dbReference>
<evidence type="ECO:0000313" key="3">
    <source>
        <dbReference type="Proteomes" id="UP000009080"/>
    </source>
</evidence>
<name>C5BSP3_TERTT</name>
<dbReference type="KEGG" id="ttu:TERTU_1443"/>